<dbReference type="Proteomes" id="UP000215002">
    <property type="component" value="Chromosome"/>
</dbReference>
<name>A0A223NUC9_9SPHI</name>
<feature type="domain" description="N-acetyltransferase" evidence="1">
    <location>
        <begin position="4"/>
        <end position="155"/>
    </location>
</feature>
<evidence type="ECO:0000313" key="3">
    <source>
        <dbReference type="Proteomes" id="UP000215002"/>
    </source>
</evidence>
<reference evidence="2 3" key="1">
    <citation type="submission" date="2017-08" db="EMBL/GenBank/DDBJ databases">
        <title>Complete genome sequence of Mucilaginibacter sp. strain BJC16-A31.</title>
        <authorList>
            <consortium name="Henan University of Science and Technology"/>
            <person name="You X."/>
        </authorList>
    </citation>
    <scope>NUCLEOTIDE SEQUENCE [LARGE SCALE GENOMIC DNA]</scope>
    <source>
        <strain evidence="2 3">BJC16-A31</strain>
    </source>
</reference>
<protein>
    <recommendedName>
        <fullName evidence="1">N-acetyltransferase domain-containing protein</fullName>
    </recommendedName>
</protein>
<evidence type="ECO:0000259" key="1">
    <source>
        <dbReference type="PROSITE" id="PS51186"/>
    </source>
</evidence>
<dbReference type="RefSeq" id="WP_094569893.1">
    <property type="nucleotide sequence ID" value="NZ_CP022743.1"/>
</dbReference>
<dbReference type="SUPFAM" id="SSF55729">
    <property type="entry name" value="Acyl-CoA N-acyltransferases (Nat)"/>
    <property type="match status" value="1"/>
</dbReference>
<dbReference type="EMBL" id="CP022743">
    <property type="protein sequence ID" value="ASU33436.1"/>
    <property type="molecule type" value="Genomic_DNA"/>
</dbReference>
<sequence>MKIIITPTLSDQQKERVLRIWNAEYPVRLQMPGMDEFDTFLNTLINPKHYLMVSNDDVIIGWGNKYYIGDVTCFFIMLSGEIHGKGYGTTLLNELKKGENQLFGWAIDHDTDVKVNGEPYPSPIHFYRKNGFTINIDLRLENEQLSAVNILWNAKTGQ</sequence>
<gene>
    <name evidence="2" type="ORF">MuYL_1538</name>
</gene>
<organism evidence="2 3">
    <name type="scientific">Mucilaginibacter xinganensis</name>
    <dbReference type="NCBI Taxonomy" id="1234841"/>
    <lineage>
        <taxon>Bacteria</taxon>
        <taxon>Pseudomonadati</taxon>
        <taxon>Bacteroidota</taxon>
        <taxon>Sphingobacteriia</taxon>
        <taxon>Sphingobacteriales</taxon>
        <taxon>Sphingobacteriaceae</taxon>
        <taxon>Mucilaginibacter</taxon>
    </lineage>
</organism>
<dbReference type="Gene3D" id="3.40.630.30">
    <property type="match status" value="1"/>
</dbReference>
<dbReference type="InterPro" id="IPR000182">
    <property type="entry name" value="GNAT_dom"/>
</dbReference>
<dbReference type="KEGG" id="muc:MuYL_1538"/>
<dbReference type="Pfam" id="PF00583">
    <property type="entry name" value="Acetyltransf_1"/>
    <property type="match status" value="1"/>
</dbReference>
<proteinExistence type="predicted"/>
<dbReference type="OrthoDB" id="1073140at2"/>
<evidence type="ECO:0000313" key="2">
    <source>
        <dbReference type="EMBL" id="ASU33436.1"/>
    </source>
</evidence>
<dbReference type="PROSITE" id="PS51186">
    <property type="entry name" value="GNAT"/>
    <property type="match status" value="1"/>
</dbReference>
<dbReference type="AlphaFoldDB" id="A0A223NUC9"/>
<keyword evidence="3" id="KW-1185">Reference proteome</keyword>
<accession>A0A223NUC9</accession>
<dbReference type="InterPro" id="IPR016181">
    <property type="entry name" value="Acyl_CoA_acyltransferase"/>
</dbReference>
<dbReference type="GO" id="GO:0016747">
    <property type="term" value="F:acyltransferase activity, transferring groups other than amino-acyl groups"/>
    <property type="evidence" value="ECO:0007669"/>
    <property type="project" value="InterPro"/>
</dbReference>